<evidence type="ECO:0000256" key="5">
    <source>
        <dbReference type="ARBA" id="ARBA00023163"/>
    </source>
</evidence>
<evidence type="ECO:0000256" key="4">
    <source>
        <dbReference type="ARBA" id="ARBA00023015"/>
    </source>
</evidence>
<dbReference type="InterPro" id="IPR035925">
    <property type="entry name" value="BSD_dom_sf"/>
</dbReference>
<comment type="subcellular location">
    <subcellularLocation>
        <location evidence="1">Nucleus</location>
    </subcellularLocation>
</comment>
<dbReference type="Gene3D" id="6.10.140.1200">
    <property type="match status" value="1"/>
</dbReference>
<dbReference type="InterPro" id="IPR027079">
    <property type="entry name" value="Tfb1/GTF2H1"/>
</dbReference>
<dbReference type="SUPFAM" id="SSF50729">
    <property type="entry name" value="PH domain-like"/>
    <property type="match status" value="1"/>
</dbReference>
<evidence type="ECO:0000313" key="8">
    <source>
        <dbReference type="EMBL" id="CAF0953148.1"/>
    </source>
</evidence>
<evidence type="ECO:0000256" key="2">
    <source>
        <dbReference type="ARBA" id="ARBA00009448"/>
    </source>
</evidence>
<keyword evidence="4" id="KW-0805">Transcription regulation</keyword>
<dbReference type="PANTHER" id="PTHR12856">
    <property type="entry name" value="TRANSCRIPTION INITIATION FACTOR IIH-RELATED"/>
    <property type="match status" value="1"/>
</dbReference>
<dbReference type="PROSITE" id="PS50858">
    <property type="entry name" value="BSD"/>
    <property type="match status" value="2"/>
</dbReference>
<comment type="similarity">
    <text evidence="2">Belongs to the TFB1 family.</text>
</comment>
<dbReference type="Pfam" id="PF08567">
    <property type="entry name" value="PH_TFIIH"/>
    <property type="match status" value="1"/>
</dbReference>
<sequence length="538" mass="61769">MSGNREEIIHQIENVRYKKMDGTLYVMSERISWMQKCKTGTPISISHNYVDIKTQKISSEGKVKVQLQVVLHDDTSITFHFANPGGPDSQVKDRNKVKDELAILLPKFTQKISAELEEKKRILVENPHIYQLYNDLVVGQMISAEDFWKNFVNISDYKSTTKSQLTGVSQGFMANICPKSDGTNGLVYNLSYDDKESILKTYPAVKLKYVQNVPSKMSEKDFWTKFFQSFYFRKDQINLAADDIFKDCALKLDDELKSKAQVTLTDPVDIIDSQKVLSNEDGFGLTDFSASKTSNLSHQNLIKRYNYYSMRVLSSMEETSMKDDNKLSKNTGGSNKIRLLDEEIKDLEEDEEASGALRGAALSLKHVDRYFYAPKAAEKESITSKLLKSKNPKDLCERTLQDLQNWSINVKKVSNPTLAISILADLSPGSQLMQTNNVQNLRDEIQKSYQDEIKSVYISSCEMLKTYHSMFPPKNTEQEMKLKLTRDTLEAFYQQKVIALREQLIKENFTWNLTVHLENMFKIALMKYNTWKTKQGTV</sequence>
<protein>
    <recommendedName>
        <fullName evidence="7">BSD domain-containing protein</fullName>
    </recommendedName>
</protein>
<reference evidence="8" key="1">
    <citation type="submission" date="2021-02" db="EMBL/GenBank/DDBJ databases">
        <authorList>
            <person name="Nowell W R."/>
        </authorList>
    </citation>
    <scope>NUCLEOTIDE SEQUENCE</scope>
    <source>
        <strain evidence="8">Ploen Becks lab</strain>
    </source>
</reference>
<evidence type="ECO:0000256" key="6">
    <source>
        <dbReference type="ARBA" id="ARBA00023242"/>
    </source>
</evidence>
<organism evidence="8 9">
    <name type="scientific">Brachionus calyciflorus</name>
    <dbReference type="NCBI Taxonomy" id="104777"/>
    <lineage>
        <taxon>Eukaryota</taxon>
        <taxon>Metazoa</taxon>
        <taxon>Spiralia</taxon>
        <taxon>Gnathifera</taxon>
        <taxon>Rotifera</taxon>
        <taxon>Eurotatoria</taxon>
        <taxon>Monogononta</taxon>
        <taxon>Pseudotrocha</taxon>
        <taxon>Ploima</taxon>
        <taxon>Brachionidae</taxon>
        <taxon>Brachionus</taxon>
    </lineage>
</organism>
<feature type="domain" description="BSD" evidence="7">
    <location>
        <begin position="182"/>
        <end position="234"/>
    </location>
</feature>
<keyword evidence="3" id="KW-0677">Repeat</keyword>
<dbReference type="InterPro" id="IPR013876">
    <property type="entry name" value="TFIIH_BTF_p62_N"/>
</dbReference>
<evidence type="ECO:0000256" key="1">
    <source>
        <dbReference type="ARBA" id="ARBA00004123"/>
    </source>
</evidence>
<dbReference type="InterPro" id="IPR011993">
    <property type="entry name" value="PH-like_dom_sf"/>
</dbReference>
<dbReference type="CDD" id="cd13229">
    <property type="entry name" value="PH_TFIIH"/>
    <property type="match status" value="1"/>
</dbReference>
<gene>
    <name evidence="8" type="ORF">OXX778_LOCUS14053</name>
</gene>
<keyword evidence="5" id="KW-0804">Transcription</keyword>
<evidence type="ECO:0000259" key="7">
    <source>
        <dbReference type="PROSITE" id="PS50858"/>
    </source>
</evidence>
<accession>A0A814D482</accession>
<evidence type="ECO:0000256" key="3">
    <source>
        <dbReference type="ARBA" id="ARBA00022737"/>
    </source>
</evidence>
<dbReference type="InterPro" id="IPR005607">
    <property type="entry name" value="BSD_dom"/>
</dbReference>
<dbReference type="Gene3D" id="2.30.29.30">
    <property type="entry name" value="Pleckstrin-homology domain (PH domain)/Phosphotyrosine-binding domain (PTB)"/>
    <property type="match status" value="1"/>
</dbReference>
<proteinExistence type="inferred from homology"/>
<dbReference type="Pfam" id="PF03909">
    <property type="entry name" value="BSD"/>
    <property type="match status" value="1"/>
</dbReference>
<feature type="domain" description="BSD" evidence="7">
    <location>
        <begin position="104"/>
        <end position="159"/>
    </location>
</feature>
<keyword evidence="9" id="KW-1185">Reference proteome</keyword>
<dbReference type="Proteomes" id="UP000663879">
    <property type="component" value="Unassembled WGS sequence"/>
</dbReference>
<dbReference type="SUPFAM" id="SSF140383">
    <property type="entry name" value="BSD domain-like"/>
    <property type="match status" value="2"/>
</dbReference>
<dbReference type="OrthoDB" id="360521at2759"/>
<comment type="caution">
    <text evidence="8">The sequence shown here is derived from an EMBL/GenBank/DDBJ whole genome shotgun (WGS) entry which is preliminary data.</text>
</comment>
<dbReference type="GO" id="GO:0000439">
    <property type="term" value="C:transcription factor TFIIH core complex"/>
    <property type="evidence" value="ECO:0007669"/>
    <property type="project" value="InterPro"/>
</dbReference>
<dbReference type="SMART" id="SM00751">
    <property type="entry name" value="BSD"/>
    <property type="match status" value="2"/>
</dbReference>
<name>A0A814D482_9BILA</name>
<evidence type="ECO:0000313" key="9">
    <source>
        <dbReference type="Proteomes" id="UP000663879"/>
    </source>
</evidence>
<dbReference type="GO" id="GO:0006289">
    <property type="term" value="P:nucleotide-excision repair"/>
    <property type="evidence" value="ECO:0007669"/>
    <property type="project" value="InterPro"/>
</dbReference>
<dbReference type="AlphaFoldDB" id="A0A814D482"/>
<dbReference type="GO" id="GO:0006351">
    <property type="term" value="P:DNA-templated transcription"/>
    <property type="evidence" value="ECO:0007669"/>
    <property type="project" value="InterPro"/>
</dbReference>
<keyword evidence="6" id="KW-0539">Nucleus</keyword>
<dbReference type="EMBL" id="CAJNOC010002817">
    <property type="protein sequence ID" value="CAF0953148.1"/>
    <property type="molecule type" value="Genomic_DNA"/>
</dbReference>